<evidence type="ECO:0000313" key="3">
    <source>
        <dbReference type="Proteomes" id="UP000535020"/>
    </source>
</evidence>
<name>A0A7Y8Y0P5_9FLAO</name>
<evidence type="ECO:0000313" key="2">
    <source>
        <dbReference type="EMBL" id="NYA70439.1"/>
    </source>
</evidence>
<organism evidence="2 3">
    <name type="scientific">Flavobacterium agri</name>
    <dbReference type="NCBI Taxonomy" id="2743471"/>
    <lineage>
        <taxon>Bacteria</taxon>
        <taxon>Pseudomonadati</taxon>
        <taxon>Bacteroidota</taxon>
        <taxon>Flavobacteriia</taxon>
        <taxon>Flavobacteriales</taxon>
        <taxon>Flavobacteriaceae</taxon>
        <taxon>Flavobacterium</taxon>
    </lineage>
</organism>
<reference evidence="2 3" key="1">
    <citation type="submission" date="2020-07" db="EMBL/GenBank/DDBJ databases">
        <authorList>
            <person name="Sun Q."/>
        </authorList>
    </citation>
    <scope>NUCLEOTIDE SEQUENCE [LARGE SCALE GENOMIC DNA]</scope>
    <source>
        <strain evidence="2 3">MAH-1</strain>
    </source>
</reference>
<gene>
    <name evidence="2" type="ORF">HZF10_05865</name>
</gene>
<proteinExistence type="predicted"/>
<dbReference type="Proteomes" id="UP000535020">
    <property type="component" value="Unassembled WGS sequence"/>
</dbReference>
<dbReference type="RefSeq" id="WP_176005249.1">
    <property type="nucleotide sequence ID" value="NZ_JABWMI010000006.1"/>
</dbReference>
<feature type="signal peptide" evidence="1">
    <location>
        <begin position="1"/>
        <end position="27"/>
    </location>
</feature>
<comment type="caution">
    <text evidence="2">The sequence shown here is derived from an EMBL/GenBank/DDBJ whole genome shotgun (WGS) entry which is preliminary data.</text>
</comment>
<feature type="chain" id="PRO_5031131803" description="Alpha-ketoglutarate decarboxylase" evidence="1">
    <location>
        <begin position="28"/>
        <end position="191"/>
    </location>
</feature>
<dbReference type="EMBL" id="JACBJI010000002">
    <property type="protein sequence ID" value="NYA70439.1"/>
    <property type="molecule type" value="Genomic_DNA"/>
</dbReference>
<keyword evidence="3" id="KW-1185">Reference proteome</keyword>
<protein>
    <recommendedName>
        <fullName evidence="4">Alpha-ketoglutarate decarboxylase</fullName>
    </recommendedName>
</protein>
<dbReference type="AlphaFoldDB" id="A0A7Y8Y0P5"/>
<evidence type="ECO:0000256" key="1">
    <source>
        <dbReference type="SAM" id="SignalP"/>
    </source>
</evidence>
<accession>A0A7Y8Y0P5</accession>
<keyword evidence="1" id="KW-0732">Signal</keyword>
<sequence>MKIPAAVRFRLLSILTVWAVFSSASHAQDGSWDGPDPYRSEFWSHVQVGSGLGLGFGSGYTDIAIAPSAIYNFNKYIAAGVGLNGNYVRYKDYSLTIDEYRSWIYGGSVIGLFMPIEQLQLSVELEQLRVNSRLETTEFGTVHDDFWNTGLFVGAGYRTQNVTVGLRYNLLYDPDKTVYADSWMPFVRIYF</sequence>
<evidence type="ECO:0008006" key="4">
    <source>
        <dbReference type="Google" id="ProtNLM"/>
    </source>
</evidence>